<dbReference type="SUPFAM" id="SSF52343">
    <property type="entry name" value="Ferredoxin reductase-like, C-terminal NADP-linked domain"/>
    <property type="match status" value="1"/>
</dbReference>
<name>A0A1G8GJT1_9BACI</name>
<feature type="site" description="Involved in heme-bound ligand stabilization and O-O bond activation" evidence="15">
    <location>
        <position position="31"/>
    </location>
</feature>
<dbReference type="GO" id="GO:0009636">
    <property type="term" value="P:response to toxic substance"/>
    <property type="evidence" value="ECO:0007669"/>
    <property type="project" value="UniProtKB-KW"/>
</dbReference>
<keyword evidence="18" id="KW-0223">Dioxygenase</keyword>
<evidence type="ECO:0000256" key="14">
    <source>
        <dbReference type="ARBA" id="ARBA00049433"/>
    </source>
</evidence>
<dbReference type="Gene3D" id="1.10.490.10">
    <property type="entry name" value="Globins"/>
    <property type="match status" value="1"/>
</dbReference>
<dbReference type="GO" id="GO:0008941">
    <property type="term" value="F:nitric oxide dioxygenase NAD(P)H activity"/>
    <property type="evidence" value="ECO:0007669"/>
    <property type="project" value="UniProtKB-UniRule"/>
</dbReference>
<evidence type="ECO:0000259" key="17">
    <source>
        <dbReference type="PROSITE" id="PS51384"/>
    </source>
</evidence>
<dbReference type="FunFam" id="3.40.50.80:FF:000010">
    <property type="entry name" value="Flavohemoprotein"/>
    <property type="match status" value="1"/>
</dbReference>
<dbReference type="FunFam" id="2.40.30.10:FF:000034">
    <property type="entry name" value="Flavohemoprotein"/>
    <property type="match status" value="1"/>
</dbReference>
<feature type="site" description="Influences the redox potential of the prosthetic heme and FAD groups" evidence="15">
    <location>
        <position position="86"/>
    </location>
</feature>
<keyword evidence="19" id="KW-1185">Reference proteome</keyword>
<dbReference type="InterPro" id="IPR039261">
    <property type="entry name" value="FNR_nucleotide-bd"/>
</dbReference>
<feature type="region of interest" description="Reductase" evidence="15">
    <location>
        <begin position="151"/>
        <end position="409"/>
    </location>
</feature>
<comment type="cofactor">
    <cofactor evidence="15">
        <name>heme b</name>
        <dbReference type="ChEBI" id="CHEBI:60344"/>
    </cofactor>
    <text evidence="15">Binds 1 heme b (iron(II)-protoporphyrin IX) group per subunit.</text>
</comment>
<dbReference type="NCBIfam" id="NF009805">
    <property type="entry name" value="PRK13289.1"/>
    <property type="match status" value="1"/>
</dbReference>
<dbReference type="FunFam" id="1.10.490.10:FF:000003">
    <property type="entry name" value="Flavohemoprotein"/>
    <property type="match status" value="1"/>
</dbReference>
<dbReference type="RefSeq" id="WP_091274437.1">
    <property type="nucleotide sequence ID" value="NZ_FNDK01000016.1"/>
</dbReference>
<sequence>MPELSQQTIDTVKATAPILEERGEEITSHFYKRLFENHPELRNVFNQTNQRRGRQPQALANVVLAAAKNIDQLENVLPVVHQVAHKHRSLQIKPEQYPIVGENLLGAMKDVLQDAATDDVLAAWEEAYGVISDVFISVEKEKYEKAAEQTGGWDGYRSFIVDKKVPESSVITSFYLRPEDGESLPAFQPGQYITLKAEIPGEKYVHLRQYSLSAAPGNDYFRISVKREEGQGTYPDGVVSSYLHQSVNTGDVLELTAPAGDFYLQESDRPVVLISGGVGLTPLMSMFHTLAEENKRPVTFIQAAQNREQHAMFEETAQKAEEHDHIHYHVCYDHVRDEDKSNPYIQKEGRIDAEWLRSILPEEEADYYFCGPPLFLKAMNQILTKSFRISQDRIHFEFFGPALDLEAVE</sequence>
<evidence type="ECO:0000256" key="5">
    <source>
        <dbReference type="ARBA" id="ARBA00022621"/>
    </source>
</evidence>
<dbReference type="Gene3D" id="3.40.50.80">
    <property type="entry name" value="Nucleotide-binding domain of ferredoxin-NADP reductase (FNR) module"/>
    <property type="match status" value="1"/>
</dbReference>
<dbReference type="PROSITE" id="PS51384">
    <property type="entry name" value="FAD_FR"/>
    <property type="match status" value="1"/>
</dbReference>
<keyword evidence="4 15" id="KW-0349">Heme</keyword>
<accession>A0A1G8GJT1</accession>
<proteinExistence type="inferred from homology"/>
<feature type="domain" description="FAD-binding FR-type" evidence="17">
    <location>
        <begin position="154"/>
        <end position="265"/>
    </location>
</feature>
<comment type="catalytic activity">
    <reaction evidence="14 15">
        <text>2 nitric oxide + NADPH + 2 O2 = 2 nitrate + NADP(+) + H(+)</text>
        <dbReference type="Rhea" id="RHEA:19465"/>
        <dbReference type="ChEBI" id="CHEBI:15378"/>
        <dbReference type="ChEBI" id="CHEBI:15379"/>
        <dbReference type="ChEBI" id="CHEBI:16480"/>
        <dbReference type="ChEBI" id="CHEBI:17632"/>
        <dbReference type="ChEBI" id="CHEBI:57783"/>
        <dbReference type="ChEBI" id="CHEBI:58349"/>
        <dbReference type="EC" id="1.14.12.17"/>
    </reaction>
</comment>
<dbReference type="SUPFAM" id="SSF63380">
    <property type="entry name" value="Riboflavin synthase domain-like"/>
    <property type="match status" value="1"/>
</dbReference>
<feature type="binding site" description="proximal binding residue" evidence="15">
    <location>
        <position position="87"/>
    </location>
    <ligand>
        <name>heme b</name>
        <dbReference type="ChEBI" id="CHEBI:60344"/>
    </ligand>
    <ligandPart>
        <name>Fe</name>
        <dbReference type="ChEBI" id="CHEBI:18248"/>
    </ligandPart>
</feature>
<evidence type="ECO:0000256" key="10">
    <source>
        <dbReference type="ARBA" id="ARBA00023002"/>
    </source>
</evidence>
<feature type="domain" description="Globin" evidence="16">
    <location>
        <begin position="3"/>
        <end position="140"/>
    </location>
</feature>
<feature type="binding site" evidence="15">
    <location>
        <begin position="208"/>
        <end position="211"/>
    </location>
    <ligand>
        <name>FAD</name>
        <dbReference type="ChEBI" id="CHEBI:57692"/>
    </ligand>
</feature>
<comment type="catalytic activity">
    <reaction evidence="13 15">
        <text>2 nitric oxide + NADH + 2 O2 = 2 nitrate + NAD(+) + H(+)</text>
        <dbReference type="Rhea" id="RHEA:19469"/>
        <dbReference type="ChEBI" id="CHEBI:15378"/>
        <dbReference type="ChEBI" id="CHEBI:15379"/>
        <dbReference type="ChEBI" id="CHEBI:16480"/>
        <dbReference type="ChEBI" id="CHEBI:17632"/>
        <dbReference type="ChEBI" id="CHEBI:57540"/>
        <dbReference type="ChEBI" id="CHEBI:57945"/>
        <dbReference type="EC" id="1.14.12.17"/>
    </reaction>
</comment>
<dbReference type="GO" id="GO:0071500">
    <property type="term" value="P:cellular response to nitrosative stress"/>
    <property type="evidence" value="ECO:0007669"/>
    <property type="project" value="TreeGrafter"/>
</dbReference>
<keyword evidence="9 15" id="KW-0521">NADP</keyword>
<dbReference type="CDD" id="cd06184">
    <property type="entry name" value="flavohem_like_fad_nad_binding"/>
    <property type="match status" value="1"/>
</dbReference>
<feature type="active site" description="Charge relay system" evidence="15">
    <location>
        <position position="97"/>
    </location>
</feature>
<evidence type="ECO:0000256" key="13">
    <source>
        <dbReference type="ARBA" id="ARBA00048649"/>
    </source>
</evidence>
<feature type="binding site" evidence="15">
    <location>
        <begin position="277"/>
        <end position="282"/>
    </location>
    <ligand>
        <name>NADP(+)</name>
        <dbReference type="ChEBI" id="CHEBI:58349"/>
    </ligand>
</feature>
<gene>
    <name evidence="15" type="primary">hmp</name>
    <name evidence="18" type="ORF">SAMN05192534_11615</name>
</gene>
<comment type="cofactor">
    <cofactor evidence="15">
        <name>FAD</name>
        <dbReference type="ChEBI" id="CHEBI:57692"/>
    </cofactor>
    <text evidence="15">Binds 1 FAD per subunit.</text>
</comment>
<organism evidence="18 19">
    <name type="scientific">Alteribacillus persepolensis</name>
    <dbReference type="NCBI Taxonomy" id="568899"/>
    <lineage>
        <taxon>Bacteria</taxon>
        <taxon>Bacillati</taxon>
        <taxon>Bacillota</taxon>
        <taxon>Bacilli</taxon>
        <taxon>Bacillales</taxon>
        <taxon>Bacillaceae</taxon>
        <taxon>Alteribacillus</taxon>
    </lineage>
</organism>
<keyword evidence="7 15" id="KW-0479">Metal-binding</keyword>
<comment type="similarity">
    <text evidence="2 15">Belongs to the globin family. Two-domain flavohemoproteins subfamily.</text>
</comment>
<dbReference type="PANTHER" id="PTHR43396:SF3">
    <property type="entry name" value="FLAVOHEMOPROTEIN"/>
    <property type="match status" value="1"/>
</dbReference>
<comment type="similarity">
    <text evidence="1 15">In the C-terminal section; belongs to the flavoprotein pyridine nucleotide cytochrome reductase family.</text>
</comment>
<evidence type="ECO:0000256" key="15">
    <source>
        <dbReference type="HAMAP-Rule" id="MF_01252"/>
    </source>
</evidence>
<dbReference type="GO" id="GO:0020037">
    <property type="term" value="F:heme binding"/>
    <property type="evidence" value="ECO:0007669"/>
    <property type="project" value="InterPro"/>
</dbReference>
<dbReference type="InterPro" id="IPR001433">
    <property type="entry name" value="OxRdtase_FAD/NAD-bd"/>
</dbReference>
<evidence type="ECO:0000256" key="2">
    <source>
        <dbReference type="ARBA" id="ARBA00008414"/>
    </source>
</evidence>
<evidence type="ECO:0000313" key="18">
    <source>
        <dbReference type="EMBL" id="SDH94655.1"/>
    </source>
</evidence>
<dbReference type="InterPro" id="IPR009050">
    <property type="entry name" value="Globin-like_sf"/>
</dbReference>
<dbReference type="HAMAP" id="MF_01252">
    <property type="entry name" value="Hmp"/>
    <property type="match status" value="1"/>
</dbReference>
<protein>
    <recommendedName>
        <fullName evidence="15">Flavohemoprotein</fullName>
    </recommendedName>
    <alternativeName>
        <fullName evidence="15">Flavohemoglobin</fullName>
    </alternativeName>
    <alternativeName>
        <fullName evidence="15">Hemoglobin-like protein</fullName>
    </alternativeName>
    <alternativeName>
        <fullName evidence="15">Nitric oxide dioxygenase</fullName>
        <shortName evidence="15">NO oxygenase</shortName>
        <shortName evidence="15">NOD</shortName>
        <ecNumber evidence="15">1.14.12.17</ecNumber>
    </alternativeName>
</protein>
<feature type="active site" description="Charge relay system" evidence="15">
    <location>
        <position position="139"/>
    </location>
</feature>
<evidence type="ECO:0000256" key="9">
    <source>
        <dbReference type="ARBA" id="ARBA00022857"/>
    </source>
</evidence>
<reference evidence="19" key="1">
    <citation type="submission" date="2016-10" db="EMBL/GenBank/DDBJ databases">
        <authorList>
            <person name="Varghese N."/>
            <person name="Submissions S."/>
        </authorList>
    </citation>
    <scope>NUCLEOTIDE SEQUENCE [LARGE SCALE GENOMIC DNA]</scope>
    <source>
        <strain evidence="19">DSM 21632</strain>
    </source>
</reference>
<evidence type="ECO:0000256" key="7">
    <source>
        <dbReference type="ARBA" id="ARBA00022723"/>
    </source>
</evidence>
<dbReference type="InterPro" id="IPR023950">
    <property type="entry name" value="Hmp"/>
</dbReference>
<dbReference type="InterPro" id="IPR000971">
    <property type="entry name" value="Globin"/>
</dbReference>
<dbReference type="Pfam" id="PF00970">
    <property type="entry name" value="FAD_binding_6"/>
    <property type="match status" value="1"/>
</dbReference>
<dbReference type="STRING" id="568899.SAMN05192534_11615"/>
<comment type="domain">
    <text evidence="15">Consists of two distinct domains; an N-terminal heme-containing oxygen-binding domain and a C-terminal reductase domain with binding sites for FAD and NAD(P)H.</text>
</comment>
<dbReference type="SUPFAM" id="SSF46458">
    <property type="entry name" value="Globin-like"/>
    <property type="match status" value="1"/>
</dbReference>
<dbReference type="GO" id="GO:0071949">
    <property type="term" value="F:FAD binding"/>
    <property type="evidence" value="ECO:0007669"/>
    <property type="project" value="InterPro"/>
</dbReference>
<keyword evidence="15" id="KW-0216">Detoxification</keyword>
<dbReference type="PRINTS" id="PR00410">
    <property type="entry name" value="PHEHYDRXLASE"/>
</dbReference>
<evidence type="ECO:0000259" key="16">
    <source>
        <dbReference type="PROSITE" id="PS01033"/>
    </source>
</evidence>
<dbReference type="GO" id="GO:0019825">
    <property type="term" value="F:oxygen binding"/>
    <property type="evidence" value="ECO:0007669"/>
    <property type="project" value="InterPro"/>
</dbReference>
<dbReference type="OrthoDB" id="9801223at2"/>
<dbReference type="InterPro" id="IPR017927">
    <property type="entry name" value="FAD-bd_FR_type"/>
</dbReference>
<dbReference type="InterPro" id="IPR001709">
    <property type="entry name" value="Flavoprot_Pyr_Nucl_cyt_Rdtase"/>
</dbReference>
<dbReference type="Proteomes" id="UP000199163">
    <property type="component" value="Unassembled WGS sequence"/>
</dbReference>
<dbReference type="PANTHER" id="PTHR43396">
    <property type="entry name" value="FLAVOHEMOPROTEIN"/>
    <property type="match status" value="1"/>
</dbReference>
<keyword evidence="8 15" id="KW-0274">FAD</keyword>
<dbReference type="InterPro" id="IPR012292">
    <property type="entry name" value="Globin/Proto"/>
</dbReference>
<dbReference type="EMBL" id="FNDK01000016">
    <property type="protein sequence ID" value="SDH94655.1"/>
    <property type="molecule type" value="Genomic_DNA"/>
</dbReference>
<dbReference type="CDD" id="cd14777">
    <property type="entry name" value="Yhb1-globin-like"/>
    <property type="match status" value="1"/>
</dbReference>
<evidence type="ECO:0000256" key="12">
    <source>
        <dbReference type="ARBA" id="ARBA00023027"/>
    </source>
</evidence>
<dbReference type="EC" id="1.14.12.17" evidence="15"/>
<dbReference type="PRINTS" id="PR00371">
    <property type="entry name" value="FPNCR"/>
</dbReference>
<dbReference type="Pfam" id="PF00042">
    <property type="entry name" value="Globin"/>
    <property type="match status" value="1"/>
</dbReference>
<keyword evidence="5 15" id="KW-0561">Oxygen transport</keyword>
<keyword evidence="12 15" id="KW-0520">NAD</keyword>
<feature type="site" description="Influences the redox potential of the prosthetic heme and FAD groups" evidence="15">
    <location>
        <position position="397"/>
    </location>
</feature>
<keyword evidence="3 15" id="KW-0813">Transport</keyword>
<evidence type="ECO:0000256" key="4">
    <source>
        <dbReference type="ARBA" id="ARBA00022617"/>
    </source>
</evidence>
<dbReference type="GO" id="GO:0005344">
    <property type="term" value="F:oxygen carrier activity"/>
    <property type="evidence" value="ECO:0007669"/>
    <property type="project" value="UniProtKB-UniRule"/>
</dbReference>
<dbReference type="Pfam" id="PF00175">
    <property type="entry name" value="NAD_binding_1"/>
    <property type="match status" value="1"/>
</dbReference>
<evidence type="ECO:0000256" key="8">
    <source>
        <dbReference type="ARBA" id="ARBA00022827"/>
    </source>
</evidence>
<keyword evidence="11 15" id="KW-0408">Iron</keyword>
<dbReference type="GO" id="GO:0046872">
    <property type="term" value="F:metal ion binding"/>
    <property type="evidence" value="ECO:0007669"/>
    <property type="project" value="UniProtKB-KW"/>
</dbReference>
<feature type="binding site" evidence="15">
    <location>
        <begin position="398"/>
        <end position="401"/>
    </location>
    <ligand>
        <name>FAD</name>
        <dbReference type="ChEBI" id="CHEBI:57692"/>
    </ligand>
</feature>
<evidence type="ECO:0000256" key="11">
    <source>
        <dbReference type="ARBA" id="ARBA00023004"/>
    </source>
</evidence>
<evidence type="ECO:0000256" key="1">
    <source>
        <dbReference type="ARBA" id="ARBA00006401"/>
    </source>
</evidence>
<evidence type="ECO:0000313" key="19">
    <source>
        <dbReference type="Proteomes" id="UP000199163"/>
    </source>
</evidence>
<evidence type="ECO:0000256" key="3">
    <source>
        <dbReference type="ARBA" id="ARBA00022448"/>
    </source>
</evidence>
<keyword evidence="10 15" id="KW-0560">Oxidoreductase</keyword>
<dbReference type="InterPro" id="IPR017938">
    <property type="entry name" value="Riboflavin_synthase-like_b-brl"/>
</dbReference>
<keyword evidence="6 15" id="KW-0285">Flavoprotein</keyword>
<dbReference type="AlphaFoldDB" id="A0A1G8GJT1"/>
<dbReference type="GO" id="GO:0046210">
    <property type="term" value="P:nitric oxide catabolic process"/>
    <property type="evidence" value="ECO:0007669"/>
    <property type="project" value="TreeGrafter"/>
</dbReference>
<evidence type="ECO:0000256" key="6">
    <source>
        <dbReference type="ARBA" id="ARBA00022630"/>
    </source>
</evidence>
<dbReference type="PROSITE" id="PS01033">
    <property type="entry name" value="GLOBIN"/>
    <property type="match status" value="1"/>
</dbReference>
<comment type="function">
    <text evidence="15">Is involved in NO detoxification in an aerobic process, termed nitric oxide dioxygenase (NOD) reaction that utilizes O(2) and NAD(P)H to convert NO to nitrate, which protects the bacterium from various noxious nitrogen compounds. Therefore, plays a central role in the inducible response to nitrosative stress.</text>
</comment>
<dbReference type="InterPro" id="IPR008333">
    <property type="entry name" value="Cbr1-like_FAD-bd_dom"/>
</dbReference>
<feature type="binding site" evidence="15">
    <location>
        <position position="192"/>
    </location>
    <ligand>
        <name>FAD</name>
        <dbReference type="ChEBI" id="CHEBI:57692"/>
    </ligand>
</feature>
<dbReference type="Gene3D" id="2.40.30.10">
    <property type="entry name" value="Translation factors"/>
    <property type="match status" value="1"/>
</dbReference>